<accession>A0AAV9GYI1</accession>
<reference evidence="1" key="1">
    <citation type="journal article" date="2023" name="Mol. Phylogenet. Evol.">
        <title>Genome-scale phylogeny and comparative genomics of the fungal order Sordariales.</title>
        <authorList>
            <person name="Hensen N."/>
            <person name="Bonometti L."/>
            <person name="Westerberg I."/>
            <person name="Brannstrom I.O."/>
            <person name="Guillou S."/>
            <person name="Cros-Aarteil S."/>
            <person name="Calhoun S."/>
            <person name="Haridas S."/>
            <person name="Kuo A."/>
            <person name="Mondo S."/>
            <person name="Pangilinan J."/>
            <person name="Riley R."/>
            <person name="LaButti K."/>
            <person name="Andreopoulos B."/>
            <person name="Lipzen A."/>
            <person name="Chen C."/>
            <person name="Yan M."/>
            <person name="Daum C."/>
            <person name="Ng V."/>
            <person name="Clum A."/>
            <person name="Steindorff A."/>
            <person name="Ohm R.A."/>
            <person name="Martin F."/>
            <person name="Silar P."/>
            <person name="Natvig D.O."/>
            <person name="Lalanne C."/>
            <person name="Gautier V."/>
            <person name="Ament-Velasquez S.L."/>
            <person name="Kruys A."/>
            <person name="Hutchinson M.I."/>
            <person name="Powell A.J."/>
            <person name="Barry K."/>
            <person name="Miller A.N."/>
            <person name="Grigoriev I.V."/>
            <person name="Debuchy R."/>
            <person name="Gladieux P."/>
            <person name="Hiltunen Thoren M."/>
            <person name="Johannesson H."/>
        </authorList>
    </citation>
    <scope>NUCLEOTIDE SEQUENCE</scope>
    <source>
        <strain evidence="1">PSN243</strain>
    </source>
</reference>
<protein>
    <submittedName>
        <fullName evidence="1">Uncharacterized protein</fullName>
    </submittedName>
</protein>
<dbReference type="AlphaFoldDB" id="A0AAV9GYI1"/>
<comment type="caution">
    <text evidence="1">The sequence shown here is derived from an EMBL/GenBank/DDBJ whole genome shotgun (WGS) entry which is preliminary data.</text>
</comment>
<proteinExistence type="predicted"/>
<dbReference type="Proteomes" id="UP001321760">
    <property type="component" value="Unassembled WGS sequence"/>
</dbReference>
<reference evidence="1" key="2">
    <citation type="submission" date="2023-05" db="EMBL/GenBank/DDBJ databases">
        <authorList>
            <consortium name="Lawrence Berkeley National Laboratory"/>
            <person name="Steindorff A."/>
            <person name="Hensen N."/>
            <person name="Bonometti L."/>
            <person name="Westerberg I."/>
            <person name="Brannstrom I.O."/>
            <person name="Guillou S."/>
            <person name="Cros-Aarteil S."/>
            <person name="Calhoun S."/>
            <person name="Haridas S."/>
            <person name="Kuo A."/>
            <person name="Mondo S."/>
            <person name="Pangilinan J."/>
            <person name="Riley R."/>
            <person name="Labutti K."/>
            <person name="Andreopoulos B."/>
            <person name="Lipzen A."/>
            <person name="Chen C."/>
            <person name="Yanf M."/>
            <person name="Daum C."/>
            <person name="Ng V."/>
            <person name="Clum A."/>
            <person name="Ohm R."/>
            <person name="Martin F."/>
            <person name="Silar P."/>
            <person name="Natvig D."/>
            <person name="Lalanne C."/>
            <person name="Gautier V."/>
            <person name="Ament-Velasquez S.L."/>
            <person name="Kruys A."/>
            <person name="Hutchinson M.I."/>
            <person name="Powell A.J."/>
            <person name="Barry K."/>
            <person name="Miller A.N."/>
            <person name="Grigoriev I.V."/>
            <person name="Debuchy R."/>
            <person name="Gladieux P."/>
            <person name="Thoren M.H."/>
            <person name="Johannesson H."/>
        </authorList>
    </citation>
    <scope>NUCLEOTIDE SEQUENCE</scope>
    <source>
        <strain evidence="1">PSN243</strain>
    </source>
</reference>
<keyword evidence="2" id="KW-1185">Reference proteome</keyword>
<name>A0AAV9GYI1_9PEZI</name>
<evidence type="ECO:0000313" key="2">
    <source>
        <dbReference type="Proteomes" id="UP001321760"/>
    </source>
</evidence>
<gene>
    <name evidence="1" type="ORF">QBC34DRAFT_209590</name>
</gene>
<dbReference type="EMBL" id="MU865920">
    <property type="protein sequence ID" value="KAK4453551.1"/>
    <property type="molecule type" value="Genomic_DNA"/>
</dbReference>
<sequence>MQIMRPPAYPHRNQTRTNMLPFQRTDDSLMLVVRDNLEVGRQTCNPSLLPTPTAPPGHHRNGGMDGGFPNFLEARPAPFCPLSHASVKSPARKNGQIAPSCWSLSNHANFSRRVVGMTLETRTRRQFPCLRLPKKPNAVSGSTAPATVSDVVDDSFRGSHIHSFWLEQHLLFSALDCAALCSSPFMIFSLLRTGCKAATDGAWKVWLADAPGALGVCS</sequence>
<evidence type="ECO:0000313" key="1">
    <source>
        <dbReference type="EMBL" id="KAK4453551.1"/>
    </source>
</evidence>
<organism evidence="1 2">
    <name type="scientific">Podospora aff. communis PSN243</name>
    <dbReference type="NCBI Taxonomy" id="3040156"/>
    <lineage>
        <taxon>Eukaryota</taxon>
        <taxon>Fungi</taxon>
        <taxon>Dikarya</taxon>
        <taxon>Ascomycota</taxon>
        <taxon>Pezizomycotina</taxon>
        <taxon>Sordariomycetes</taxon>
        <taxon>Sordariomycetidae</taxon>
        <taxon>Sordariales</taxon>
        <taxon>Podosporaceae</taxon>
        <taxon>Podospora</taxon>
    </lineage>
</organism>